<organism evidence="4 5">
    <name type="scientific">Plakobranchus ocellatus</name>
    <dbReference type="NCBI Taxonomy" id="259542"/>
    <lineage>
        <taxon>Eukaryota</taxon>
        <taxon>Metazoa</taxon>
        <taxon>Spiralia</taxon>
        <taxon>Lophotrochozoa</taxon>
        <taxon>Mollusca</taxon>
        <taxon>Gastropoda</taxon>
        <taxon>Heterobranchia</taxon>
        <taxon>Euthyneura</taxon>
        <taxon>Panpulmonata</taxon>
        <taxon>Sacoglossa</taxon>
        <taxon>Placobranchoidea</taxon>
        <taxon>Plakobranchidae</taxon>
        <taxon>Plakobranchus</taxon>
    </lineage>
</organism>
<feature type="region of interest" description="Disordered" evidence="2">
    <location>
        <begin position="1"/>
        <end position="36"/>
    </location>
</feature>
<keyword evidence="3" id="KW-0472">Membrane</keyword>
<gene>
    <name evidence="4" type="ORF">PoB_004186400</name>
</gene>
<comment type="caution">
    <text evidence="4">The sequence shown here is derived from an EMBL/GenBank/DDBJ whole genome shotgun (WGS) entry which is preliminary data.</text>
</comment>
<name>A0AAV4BAF4_9GAST</name>
<evidence type="ECO:0000256" key="3">
    <source>
        <dbReference type="SAM" id="Phobius"/>
    </source>
</evidence>
<keyword evidence="3" id="KW-0812">Transmembrane</keyword>
<dbReference type="Gene3D" id="1.10.437.10">
    <property type="entry name" value="Blc2-like"/>
    <property type="match status" value="1"/>
</dbReference>
<feature type="compositionally biased region" description="Low complexity" evidence="2">
    <location>
        <begin position="22"/>
        <end position="36"/>
    </location>
</feature>
<keyword evidence="1" id="KW-0053">Apoptosis</keyword>
<evidence type="ECO:0000313" key="4">
    <source>
        <dbReference type="EMBL" id="GFO15359.1"/>
    </source>
</evidence>
<accession>A0AAV4BAF4</accession>
<dbReference type="EMBL" id="BLXT01004605">
    <property type="protein sequence ID" value="GFO15359.1"/>
    <property type="molecule type" value="Genomic_DNA"/>
</dbReference>
<evidence type="ECO:0000313" key="5">
    <source>
        <dbReference type="Proteomes" id="UP000735302"/>
    </source>
</evidence>
<dbReference type="GO" id="GO:0006915">
    <property type="term" value="P:apoptotic process"/>
    <property type="evidence" value="ECO:0007669"/>
    <property type="project" value="UniProtKB-KW"/>
</dbReference>
<dbReference type="Proteomes" id="UP000735302">
    <property type="component" value="Unassembled WGS sequence"/>
</dbReference>
<keyword evidence="3" id="KW-1133">Transmembrane helix</keyword>
<dbReference type="AlphaFoldDB" id="A0AAV4BAF4"/>
<dbReference type="SUPFAM" id="SSF56854">
    <property type="entry name" value="Bcl-2 inhibitors of programmed cell death"/>
    <property type="match status" value="1"/>
</dbReference>
<evidence type="ECO:0000256" key="1">
    <source>
        <dbReference type="ARBA" id="ARBA00022703"/>
    </source>
</evidence>
<evidence type="ECO:0000256" key="2">
    <source>
        <dbReference type="SAM" id="MobiDB-lite"/>
    </source>
</evidence>
<feature type="compositionally biased region" description="Polar residues" evidence="2">
    <location>
        <begin position="1"/>
        <end position="12"/>
    </location>
</feature>
<dbReference type="GO" id="GO:0042981">
    <property type="term" value="P:regulation of apoptotic process"/>
    <property type="evidence" value="ECO:0007669"/>
    <property type="project" value="InterPro"/>
</dbReference>
<dbReference type="InterPro" id="IPR002475">
    <property type="entry name" value="Bcl2-like"/>
</dbReference>
<protein>
    <submittedName>
        <fullName evidence="4">Uncharacterized protein</fullName>
    </submittedName>
</protein>
<reference evidence="4 5" key="1">
    <citation type="journal article" date="2021" name="Elife">
        <title>Chloroplast acquisition without the gene transfer in kleptoplastic sea slugs, Plakobranchus ocellatus.</title>
        <authorList>
            <person name="Maeda T."/>
            <person name="Takahashi S."/>
            <person name="Yoshida T."/>
            <person name="Shimamura S."/>
            <person name="Takaki Y."/>
            <person name="Nagai Y."/>
            <person name="Toyoda A."/>
            <person name="Suzuki Y."/>
            <person name="Arimoto A."/>
            <person name="Ishii H."/>
            <person name="Satoh N."/>
            <person name="Nishiyama T."/>
            <person name="Hasebe M."/>
            <person name="Maruyama T."/>
            <person name="Minagawa J."/>
            <person name="Obokata J."/>
            <person name="Shigenobu S."/>
        </authorList>
    </citation>
    <scope>NUCLEOTIDE SEQUENCE [LARGE SCALE GENOMIC DNA]</scope>
</reference>
<proteinExistence type="predicted"/>
<dbReference type="PROSITE" id="PS50062">
    <property type="entry name" value="BCL2_FAMILY"/>
    <property type="match status" value="1"/>
</dbReference>
<dbReference type="InterPro" id="IPR036834">
    <property type="entry name" value="Bcl-2-like_sf"/>
</dbReference>
<feature type="transmembrane region" description="Helical" evidence="3">
    <location>
        <begin position="227"/>
        <end position="248"/>
    </location>
</feature>
<sequence length="253" mass="28126">MKRGKTSSPSSSRYEDPDSDMESNNNNDDGICCGDNNNRRPDPLLRSFGDFASFVPPQDDDTNILLNMYKLYAQNAMTHAVTLDALSDEICVAVRHGLESITALYDIANKAQRIRLREEIEIFETVLGDEFTSAQDWGLENGNWMRILTVIAFASKVAQSFPEDKIHLANEAAKYINLQAGDCILREGGWASIIGRFVPNQPLGGGGKKKPTTTMSVQKTMDLTVQIMRGVFVVTIPVTAFFATYYILHQLCC</sequence>
<keyword evidence="5" id="KW-1185">Reference proteome</keyword>